<feature type="compositionally biased region" description="Basic and acidic residues" evidence="1">
    <location>
        <begin position="9"/>
        <end position="20"/>
    </location>
</feature>
<sequence>QFGTRRTKGREMPEPAEPRRKEHKSVRKQSGTSGPEIPRTGRISRNCPKRSKNQNGTSGDEWMRSMRKTRQARELYEKLPRVIRGEVQKVKRA</sequence>
<feature type="region of interest" description="Disordered" evidence="1">
    <location>
        <begin position="1"/>
        <end position="73"/>
    </location>
</feature>
<feature type="non-terminal residue" evidence="2">
    <location>
        <position position="1"/>
    </location>
</feature>
<accession>A0AA38GPS3</accession>
<gene>
    <name evidence="2" type="ORF">KI387_006076</name>
</gene>
<dbReference type="Proteomes" id="UP000824469">
    <property type="component" value="Unassembled WGS sequence"/>
</dbReference>
<organism evidence="2 3">
    <name type="scientific">Taxus chinensis</name>
    <name type="common">Chinese yew</name>
    <name type="synonym">Taxus wallichiana var. chinensis</name>
    <dbReference type="NCBI Taxonomy" id="29808"/>
    <lineage>
        <taxon>Eukaryota</taxon>
        <taxon>Viridiplantae</taxon>
        <taxon>Streptophyta</taxon>
        <taxon>Embryophyta</taxon>
        <taxon>Tracheophyta</taxon>
        <taxon>Spermatophyta</taxon>
        <taxon>Pinopsida</taxon>
        <taxon>Pinidae</taxon>
        <taxon>Conifers II</taxon>
        <taxon>Cupressales</taxon>
        <taxon>Taxaceae</taxon>
        <taxon>Taxus</taxon>
    </lineage>
</organism>
<feature type="non-terminal residue" evidence="2">
    <location>
        <position position="93"/>
    </location>
</feature>
<dbReference type="AlphaFoldDB" id="A0AA38GPS3"/>
<dbReference type="EMBL" id="JAHRHJ020000002">
    <property type="protein sequence ID" value="KAH9325898.1"/>
    <property type="molecule type" value="Genomic_DNA"/>
</dbReference>
<evidence type="ECO:0000313" key="3">
    <source>
        <dbReference type="Proteomes" id="UP000824469"/>
    </source>
</evidence>
<comment type="caution">
    <text evidence="2">The sequence shown here is derived from an EMBL/GenBank/DDBJ whole genome shotgun (WGS) entry which is preliminary data.</text>
</comment>
<protein>
    <submittedName>
        <fullName evidence="2">Uncharacterized protein</fullName>
    </submittedName>
</protein>
<keyword evidence="3" id="KW-1185">Reference proteome</keyword>
<reference evidence="2 3" key="1">
    <citation type="journal article" date="2021" name="Nat. Plants">
        <title>The Taxus genome provides insights into paclitaxel biosynthesis.</title>
        <authorList>
            <person name="Xiong X."/>
            <person name="Gou J."/>
            <person name="Liao Q."/>
            <person name="Li Y."/>
            <person name="Zhou Q."/>
            <person name="Bi G."/>
            <person name="Li C."/>
            <person name="Du R."/>
            <person name="Wang X."/>
            <person name="Sun T."/>
            <person name="Guo L."/>
            <person name="Liang H."/>
            <person name="Lu P."/>
            <person name="Wu Y."/>
            <person name="Zhang Z."/>
            <person name="Ro D.K."/>
            <person name="Shang Y."/>
            <person name="Huang S."/>
            <person name="Yan J."/>
        </authorList>
    </citation>
    <scope>NUCLEOTIDE SEQUENCE [LARGE SCALE GENOMIC DNA]</scope>
    <source>
        <strain evidence="2">Ta-2019</strain>
    </source>
</reference>
<evidence type="ECO:0000256" key="1">
    <source>
        <dbReference type="SAM" id="MobiDB-lite"/>
    </source>
</evidence>
<name>A0AA38GPS3_TAXCH</name>
<proteinExistence type="predicted"/>
<evidence type="ECO:0000313" key="2">
    <source>
        <dbReference type="EMBL" id="KAH9325898.1"/>
    </source>
</evidence>